<feature type="region of interest" description="Disordered" evidence="1">
    <location>
        <begin position="28"/>
        <end position="49"/>
    </location>
</feature>
<evidence type="ECO:0000313" key="3">
    <source>
        <dbReference type="EMBL" id="GBO05802.1"/>
    </source>
</evidence>
<name>A0A4Y2TZN4_ARAVE</name>
<feature type="non-terminal residue" evidence="3">
    <location>
        <position position="49"/>
    </location>
</feature>
<dbReference type="AlphaFoldDB" id="A0A4Y2TZN4"/>
<evidence type="ECO:0000256" key="1">
    <source>
        <dbReference type="SAM" id="MobiDB-lite"/>
    </source>
</evidence>
<keyword evidence="4" id="KW-1185">Reference proteome</keyword>
<reference evidence="3 4" key="1">
    <citation type="journal article" date="2019" name="Sci. Rep.">
        <title>Orb-weaving spider Araneus ventricosus genome elucidates the spidroin gene catalogue.</title>
        <authorList>
            <person name="Kono N."/>
            <person name="Nakamura H."/>
            <person name="Ohtoshi R."/>
            <person name="Moran D.A.P."/>
            <person name="Shinohara A."/>
            <person name="Yoshida Y."/>
            <person name="Fujiwara M."/>
            <person name="Mori M."/>
            <person name="Tomita M."/>
            <person name="Arakawa K."/>
        </authorList>
    </citation>
    <scope>NUCLEOTIDE SEQUENCE [LARGE SCALE GENOMIC DNA]</scope>
</reference>
<organism evidence="3 4">
    <name type="scientific">Araneus ventricosus</name>
    <name type="common">Orbweaver spider</name>
    <name type="synonym">Epeira ventricosa</name>
    <dbReference type="NCBI Taxonomy" id="182803"/>
    <lineage>
        <taxon>Eukaryota</taxon>
        <taxon>Metazoa</taxon>
        <taxon>Ecdysozoa</taxon>
        <taxon>Arthropoda</taxon>
        <taxon>Chelicerata</taxon>
        <taxon>Arachnida</taxon>
        <taxon>Araneae</taxon>
        <taxon>Araneomorphae</taxon>
        <taxon>Entelegynae</taxon>
        <taxon>Araneoidea</taxon>
        <taxon>Araneidae</taxon>
        <taxon>Araneus</taxon>
    </lineage>
</organism>
<sequence>MGKDNWTSYPAYLLNDFRTLPPLKRSETIQTGLRRCGGEISRPPRTASH</sequence>
<evidence type="ECO:0000313" key="4">
    <source>
        <dbReference type="Proteomes" id="UP000499080"/>
    </source>
</evidence>
<protein>
    <submittedName>
        <fullName evidence="3">Uncharacterized protein</fullName>
    </submittedName>
</protein>
<comment type="caution">
    <text evidence="3">The sequence shown here is derived from an EMBL/GenBank/DDBJ whole genome shotgun (WGS) entry which is preliminary data.</text>
</comment>
<gene>
    <name evidence="3" type="ORF">AVEN_241673_1</name>
    <name evidence="2" type="ORF">AVEN_58123_1</name>
</gene>
<dbReference type="EMBL" id="BGPR01032297">
    <property type="protein sequence ID" value="GBO05788.1"/>
    <property type="molecule type" value="Genomic_DNA"/>
</dbReference>
<dbReference type="EMBL" id="BGPR01032309">
    <property type="protein sequence ID" value="GBO05802.1"/>
    <property type="molecule type" value="Genomic_DNA"/>
</dbReference>
<dbReference type="Proteomes" id="UP000499080">
    <property type="component" value="Unassembled WGS sequence"/>
</dbReference>
<accession>A0A4Y2TZN4</accession>
<proteinExistence type="predicted"/>
<evidence type="ECO:0000313" key="2">
    <source>
        <dbReference type="EMBL" id="GBO05788.1"/>
    </source>
</evidence>